<keyword evidence="2" id="KW-0315">Glutamine amidotransferase</keyword>
<dbReference type="Gene3D" id="3.40.50.880">
    <property type="match status" value="1"/>
</dbReference>
<dbReference type="SUPFAM" id="SSF52317">
    <property type="entry name" value="Class I glutamine amidotransferase-like"/>
    <property type="match status" value="1"/>
</dbReference>
<proteinExistence type="predicted"/>
<gene>
    <name evidence="2" type="ORF">C4532_13220</name>
</gene>
<evidence type="ECO:0000259" key="1">
    <source>
        <dbReference type="Pfam" id="PF00117"/>
    </source>
</evidence>
<dbReference type="CDD" id="cd01741">
    <property type="entry name" value="GATase1_1"/>
    <property type="match status" value="1"/>
</dbReference>
<protein>
    <submittedName>
        <fullName evidence="2">Type 1 glutamine amidotransferase</fullName>
    </submittedName>
</protein>
<dbReference type="Pfam" id="PF00117">
    <property type="entry name" value="GATase"/>
    <property type="match status" value="1"/>
</dbReference>
<dbReference type="PANTHER" id="PTHR42695:SF5">
    <property type="entry name" value="GLUTAMINE AMIDOTRANSFERASE YLR126C-RELATED"/>
    <property type="match status" value="1"/>
</dbReference>
<evidence type="ECO:0000313" key="3">
    <source>
        <dbReference type="Proteomes" id="UP000285961"/>
    </source>
</evidence>
<sequence>MGILIIDNGPYPRIIRQASWIRSYLPGIRTEIVYAIENRMPHEPEKYDGVILSGGIEPLFSERAWLLAELKLIEKCAEKSVPLLGICYGHQLIGRALMGPHAVREKHSPEFGWKQIRLVQHDSHLFEGIPSEFYAHCSHFDEVCELSPEFRLLAESDRCKIQAYEHVSNPIWGVQFHSEINVRKGRLLLILNGLANLRPSLATPRTLLEARDSGIAPKLFSNFLDFAMRR</sequence>
<dbReference type="InterPro" id="IPR044992">
    <property type="entry name" value="ChyE-like"/>
</dbReference>
<accession>A0A419EV21</accession>
<reference evidence="2 3" key="1">
    <citation type="journal article" date="2017" name="ISME J.">
        <title>Energy and carbon metabolisms in a deep terrestrial subsurface fluid microbial community.</title>
        <authorList>
            <person name="Momper L."/>
            <person name="Jungbluth S.P."/>
            <person name="Lee M.D."/>
            <person name="Amend J.P."/>
        </authorList>
    </citation>
    <scope>NUCLEOTIDE SEQUENCE [LARGE SCALE GENOMIC DNA]</scope>
    <source>
        <strain evidence="2">SURF_17</strain>
    </source>
</reference>
<dbReference type="AlphaFoldDB" id="A0A419EV21"/>
<name>A0A419EV21_9BACT</name>
<dbReference type="PRINTS" id="PR00099">
    <property type="entry name" value="CPSGATASE"/>
</dbReference>
<comment type="caution">
    <text evidence="2">The sequence shown here is derived from an EMBL/GenBank/DDBJ whole genome shotgun (WGS) entry which is preliminary data.</text>
</comment>
<dbReference type="InterPro" id="IPR029062">
    <property type="entry name" value="Class_I_gatase-like"/>
</dbReference>
<keyword evidence="2" id="KW-0808">Transferase</keyword>
<dbReference type="Proteomes" id="UP000285961">
    <property type="component" value="Unassembled WGS sequence"/>
</dbReference>
<dbReference type="InterPro" id="IPR017926">
    <property type="entry name" value="GATASE"/>
</dbReference>
<organism evidence="2 3">
    <name type="scientific">Candidatus Abyssobacteria bacterium SURF_17</name>
    <dbReference type="NCBI Taxonomy" id="2093361"/>
    <lineage>
        <taxon>Bacteria</taxon>
        <taxon>Pseudomonadati</taxon>
        <taxon>Candidatus Hydrogenedentota</taxon>
        <taxon>Candidatus Abyssobacteria</taxon>
    </lineage>
</organism>
<feature type="domain" description="Glutamine amidotransferase" evidence="1">
    <location>
        <begin position="38"/>
        <end position="187"/>
    </location>
</feature>
<dbReference type="EMBL" id="QZKI01000094">
    <property type="protein sequence ID" value="RJP68170.1"/>
    <property type="molecule type" value="Genomic_DNA"/>
</dbReference>
<evidence type="ECO:0000313" key="2">
    <source>
        <dbReference type="EMBL" id="RJP68170.1"/>
    </source>
</evidence>
<dbReference type="PANTHER" id="PTHR42695">
    <property type="entry name" value="GLUTAMINE AMIDOTRANSFERASE YLR126C-RELATED"/>
    <property type="match status" value="1"/>
</dbReference>
<dbReference type="GO" id="GO:0016740">
    <property type="term" value="F:transferase activity"/>
    <property type="evidence" value="ECO:0007669"/>
    <property type="project" value="UniProtKB-KW"/>
</dbReference>
<dbReference type="PROSITE" id="PS51273">
    <property type="entry name" value="GATASE_TYPE_1"/>
    <property type="match status" value="1"/>
</dbReference>
<dbReference type="GO" id="GO:0005829">
    <property type="term" value="C:cytosol"/>
    <property type="evidence" value="ECO:0007669"/>
    <property type="project" value="TreeGrafter"/>
</dbReference>